<dbReference type="AlphaFoldDB" id="C5T1S6"/>
<feature type="domain" description="Bacteriophage Mx8 p63 C-terminal" evidence="2">
    <location>
        <begin position="204"/>
        <end position="296"/>
    </location>
</feature>
<organism evidence="3 4">
    <name type="scientific">Acidovorax delafieldii 2AN</name>
    <dbReference type="NCBI Taxonomy" id="573060"/>
    <lineage>
        <taxon>Bacteria</taxon>
        <taxon>Pseudomonadati</taxon>
        <taxon>Pseudomonadota</taxon>
        <taxon>Betaproteobacteria</taxon>
        <taxon>Burkholderiales</taxon>
        <taxon>Comamonadaceae</taxon>
        <taxon>Acidovorax</taxon>
    </lineage>
</organism>
<reference evidence="3 4" key="1">
    <citation type="submission" date="2009-05" db="EMBL/GenBank/DDBJ databases">
        <title>The draft genome of Acidovorax delafieldii 2AN.</title>
        <authorList>
            <consortium name="US DOE Joint Genome Institute (JGI-PGF)"/>
            <person name="Lucas S."/>
            <person name="Copeland A."/>
            <person name="Lapidus A."/>
            <person name="Glavina del Rio T."/>
            <person name="Tice H."/>
            <person name="Bruce D."/>
            <person name="Goodwin L."/>
            <person name="Pitluck S."/>
            <person name="Larimer F."/>
            <person name="Land M.L."/>
            <person name="Hauser L."/>
            <person name="Shelobolina E.S."/>
            <person name="Picardal F."/>
            <person name="Roden E."/>
            <person name="Emerson D."/>
        </authorList>
    </citation>
    <scope>NUCLEOTIDE SEQUENCE [LARGE SCALE GENOMIC DNA]</scope>
    <source>
        <strain evidence="3 4">2AN</strain>
    </source>
</reference>
<protein>
    <recommendedName>
        <fullName evidence="2">Bacteriophage Mx8 p63 C-terminal domain-containing protein</fullName>
    </recommendedName>
</protein>
<dbReference type="InterPro" id="IPR018874">
    <property type="entry name" value="Phage_Mx8_p63_C"/>
</dbReference>
<keyword evidence="4" id="KW-1185">Reference proteome</keyword>
<dbReference type="OrthoDB" id="4762429at2"/>
<feature type="region of interest" description="Disordered" evidence="1">
    <location>
        <begin position="1"/>
        <end position="24"/>
    </location>
</feature>
<evidence type="ECO:0000313" key="4">
    <source>
        <dbReference type="Proteomes" id="UP000003856"/>
    </source>
</evidence>
<comment type="caution">
    <text evidence="3">The sequence shown here is derived from an EMBL/GenBank/DDBJ whole genome shotgun (WGS) entry which is preliminary data.</text>
</comment>
<dbReference type="Pfam" id="PF10546">
    <property type="entry name" value="P63C"/>
    <property type="match status" value="1"/>
</dbReference>
<proteinExistence type="predicted"/>
<evidence type="ECO:0000256" key="1">
    <source>
        <dbReference type="SAM" id="MobiDB-lite"/>
    </source>
</evidence>
<dbReference type="PATRIC" id="fig|573060.9.peg.4283"/>
<dbReference type="Proteomes" id="UP000003856">
    <property type="component" value="Unassembled WGS sequence"/>
</dbReference>
<name>C5T1S6_ACIDE</name>
<evidence type="ECO:0000259" key="2">
    <source>
        <dbReference type="Pfam" id="PF10546"/>
    </source>
</evidence>
<gene>
    <name evidence="3" type="ORF">AcdelDRAFT_0856</name>
</gene>
<dbReference type="EMBL" id="ACQT01000014">
    <property type="protein sequence ID" value="EER61521.1"/>
    <property type="molecule type" value="Genomic_DNA"/>
</dbReference>
<evidence type="ECO:0000313" key="3">
    <source>
        <dbReference type="EMBL" id="EER61521.1"/>
    </source>
</evidence>
<accession>C5T1S6</accession>
<sequence length="338" mass="37561">MLPKDPKRQAAGKARAESLTPQTRRAIAKRASGLRWAKEFGLPQAIYGSKESPLKIGDLTVDCYVLEDGTRVLTQESFLTVLGRAAKAKGGHGVRTAVDSLPPFLAAANLKPLIDKEVSRSTAPIEFVTPAGARVFGYPAELLPEVCRVYLSARDEGVLLSSQEHIAMRADMLVRALASIGIVALVDEATGYQEVRDKKALSALLDKYLLQEFAKWAKRFPDTFYKEMFRLRGWTYPSISGGKPGVVGKYTMDIVYQRLAPGLVKELEARNPKEDTGRRKAAHHQWLTEDVGHPALSEHIHAVTGLMRAADDWDQFKRMLDRSFPVKGDQLQLKFDDM</sequence>